<dbReference type="AlphaFoldDB" id="N8RN46"/>
<accession>N8RN46</accession>
<dbReference type="PATRIC" id="fig|981333.9.peg.1126"/>
<gene>
    <name evidence="1" type="ORF">F988_01093</name>
</gene>
<dbReference type="GeneID" id="99691817"/>
<keyword evidence="2" id="KW-1185">Reference proteome</keyword>
<evidence type="ECO:0000313" key="1">
    <source>
        <dbReference type="EMBL" id="ENU36813.1"/>
    </source>
</evidence>
<protein>
    <submittedName>
        <fullName evidence="1">Uncharacterized protein</fullName>
    </submittedName>
</protein>
<dbReference type="Proteomes" id="UP000023776">
    <property type="component" value="Unassembled WGS sequence"/>
</dbReference>
<sequence>MSLERFKAQAIRDLNIYEATPAITNEEWIAFAKQLVASNSKTIAEAKNIFLEMFESKEIIFIACESVDNTDLNALLMMAIQISKI</sequence>
<comment type="caution">
    <text evidence="1">The sequence shown here is derived from an EMBL/GenBank/DDBJ whole genome shotgun (WGS) entry which is preliminary data.</text>
</comment>
<proteinExistence type="predicted"/>
<evidence type="ECO:0000313" key="2">
    <source>
        <dbReference type="Proteomes" id="UP000023776"/>
    </source>
</evidence>
<name>N8RN46_9GAMM</name>
<reference evidence="1 2" key="1">
    <citation type="submission" date="2013-02" db="EMBL/GenBank/DDBJ databases">
        <title>The Genome Sequence of Acinetobacter parvus CIP 108168.</title>
        <authorList>
            <consortium name="The Broad Institute Genome Sequencing Platform"/>
            <consortium name="The Broad Institute Genome Sequencing Center for Infectious Disease"/>
            <person name="Cerqueira G."/>
            <person name="Feldgarden M."/>
            <person name="Courvalin P."/>
            <person name="Perichon B."/>
            <person name="Grillot-Courvalin C."/>
            <person name="Clermont D."/>
            <person name="Rocha E."/>
            <person name="Yoon E.-J."/>
            <person name="Nemec A."/>
            <person name="Walker B."/>
            <person name="Young S.K."/>
            <person name="Zeng Q."/>
            <person name="Gargeya S."/>
            <person name="Fitzgerald M."/>
            <person name="Haas B."/>
            <person name="Abouelleil A."/>
            <person name="Alvarado L."/>
            <person name="Arachchi H.M."/>
            <person name="Berlin A.M."/>
            <person name="Chapman S.B."/>
            <person name="Dewar J."/>
            <person name="Goldberg J."/>
            <person name="Griggs A."/>
            <person name="Gujja S."/>
            <person name="Hansen M."/>
            <person name="Howarth C."/>
            <person name="Imamovic A."/>
            <person name="Larimer J."/>
            <person name="McCowan C."/>
            <person name="Murphy C."/>
            <person name="Neiman D."/>
            <person name="Pearson M."/>
            <person name="Priest M."/>
            <person name="Roberts A."/>
            <person name="Saif S."/>
            <person name="Shea T."/>
            <person name="Sisk P."/>
            <person name="Sykes S."/>
            <person name="Wortman J."/>
            <person name="Nusbaum C."/>
            <person name="Birren B."/>
        </authorList>
    </citation>
    <scope>NUCLEOTIDE SEQUENCE [LARGE SCALE GENOMIC DNA]</scope>
    <source>
        <strain evidence="1 2">CIP 108168</strain>
    </source>
</reference>
<dbReference type="EMBL" id="APOM01000040">
    <property type="protein sequence ID" value="ENU36813.1"/>
    <property type="molecule type" value="Genomic_DNA"/>
</dbReference>
<organism evidence="1 2">
    <name type="scientific">Acinetobacter parvus DSM 16617 = CIP 108168</name>
    <dbReference type="NCBI Taxonomy" id="981333"/>
    <lineage>
        <taxon>Bacteria</taxon>
        <taxon>Pseudomonadati</taxon>
        <taxon>Pseudomonadota</taxon>
        <taxon>Gammaproteobacteria</taxon>
        <taxon>Moraxellales</taxon>
        <taxon>Moraxellaceae</taxon>
        <taxon>Acinetobacter</taxon>
    </lineage>
</organism>
<dbReference type="RefSeq" id="WP_004681588.1">
    <property type="nucleotide sequence ID" value="NZ_AIEB01000046.1"/>
</dbReference>
<dbReference type="HOGENOM" id="CLU_2505253_0_0_6"/>